<keyword evidence="2 3" id="KW-0663">Pyridoxal phosphate</keyword>
<evidence type="ECO:0000313" key="5">
    <source>
        <dbReference type="Proteomes" id="UP001332192"/>
    </source>
</evidence>
<dbReference type="GO" id="GO:0008483">
    <property type="term" value="F:transaminase activity"/>
    <property type="evidence" value="ECO:0007669"/>
    <property type="project" value="UniProtKB-KW"/>
</dbReference>
<comment type="similarity">
    <text evidence="1 3">Belongs to the class-III pyridoxal-phosphate-dependent aminotransferase family.</text>
</comment>
<evidence type="ECO:0000256" key="2">
    <source>
        <dbReference type="ARBA" id="ARBA00022898"/>
    </source>
</evidence>
<reference evidence="4 5" key="1">
    <citation type="journal article" date="2024" name="Front. Microbiol.">
        <title>Novel thermophilic genera Geochorda gen. nov. and Carboxydochorda gen. nov. from the deep terrestrial subsurface reveal the ecophysiological diversity in the class Limnochordia.</title>
        <authorList>
            <person name="Karnachuk O.V."/>
            <person name="Lukina A.P."/>
            <person name="Avakyan M.R."/>
            <person name="Kadnikov V.V."/>
            <person name="Begmatov S."/>
            <person name="Beletsky A.V."/>
            <person name="Vlasova K.G."/>
            <person name="Novikov A.A."/>
            <person name="Shcherbakova V.A."/>
            <person name="Mardanov A.V."/>
            <person name="Ravin N.V."/>
        </authorList>
    </citation>
    <scope>NUCLEOTIDE SEQUENCE [LARGE SCALE GENOMIC DNA]</scope>
    <source>
        <strain evidence="4 5">L945</strain>
    </source>
</reference>
<keyword evidence="5" id="KW-1185">Reference proteome</keyword>
<dbReference type="EMBL" id="CP141615">
    <property type="protein sequence ID" value="WRP16219.1"/>
    <property type="molecule type" value="Genomic_DNA"/>
</dbReference>
<dbReference type="Proteomes" id="UP001332192">
    <property type="component" value="Chromosome"/>
</dbReference>
<dbReference type="PANTHER" id="PTHR43094">
    <property type="entry name" value="AMINOTRANSFERASE"/>
    <property type="match status" value="1"/>
</dbReference>
<dbReference type="InterPro" id="IPR005814">
    <property type="entry name" value="Aminotrans_3"/>
</dbReference>
<evidence type="ECO:0000313" key="4">
    <source>
        <dbReference type="EMBL" id="WRP16219.1"/>
    </source>
</evidence>
<dbReference type="Gene3D" id="3.40.640.10">
    <property type="entry name" value="Type I PLP-dependent aspartate aminotransferase-like (Major domain)"/>
    <property type="match status" value="1"/>
</dbReference>
<accession>A0ABZ1BTW8</accession>
<dbReference type="InterPro" id="IPR015424">
    <property type="entry name" value="PyrdxlP-dep_Trfase"/>
</dbReference>
<organism evidence="4 5">
    <name type="scientific">Carboxydichorda subterranea</name>
    <dbReference type="NCBI Taxonomy" id="3109565"/>
    <lineage>
        <taxon>Bacteria</taxon>
        <taxon>Bacillati</taxon>
        <taxon>Bacillota</taxon>
        <taxon>Limnochordia</taxon>
        <taxon>Limnochordales</taxon>
        <taxon>Geochordaceae</taxon>
        <taxon>Carboxydichorda</taxon>
    </lineage>
</organism>
<proteinExistence type="inferred from homology"/>
<dbReference type="PANTHER" id="PTHR43094:SF1">
    <property type="entry name" value="AMINOTRANSFERASE CLASS-III"/>
    <property type="match status" value="1"/>
</dbReference>
<dbReference type="PROSITE" id="PS00600">
    <property type="entry name" value="AA_TRANSFER_CLASS_3"/>
    <property type="match status" value="1"/>
</dbReference>
<dbReference type="RefSeq" id="WP_324715491.1">
    <property type="nucleotide sequence ID" value="NZ_CP141615.1"/>
</dbReference>
<dbReference type="PIRSF" id="PIRSF000521">
    <property type="entry name" value="Transaminase_4ab_Lys_Orn"/>
    <property type="match status" value="1"/>
</dbReference>
<dbReference type="SUPFAM" id="SSF53383">
    <property type="entry name" value="PLP-dependent transferases"/>
    <property type="match status" value="1"/>
</dbReference>
<dbReference type="Pfam" id="PF00202">
    <property type="entry name" value="Aminotran_3"/>
    <property type="match status" value="2"/>
</dbReference>
<evidence type="ECO:0000256" key="1">
    <source>
        <dbReference type="ARBA" id="ARBA00008954"/>
    </source>
</evidence>
<name>A0ABZ1BTW8_9FIRM</name>
<protein>
    <submittedName>
        <fullName evidence="4">Aspartate aminotransferase family protein</fullName>
    </submittedName>
</protein>
<dbReference type="CDD" id="cd00610">
    <property type="entry name" value="OAT_like"/>
    <property type="match status" value="1"/>
</dbReference>
<dbReference type="InterPro" id="IPR049704">
    <property type="entry name" value="Aminotrans_3_PPA_site"/>
</dbReference>
<dbReference type="Gene3D" id="3.90.1150.10">
    <property type="entry name" value="Aspartate Aminotransferase, domain 1"/>
    <property type="match status" value="1"/>
</dbReference>
<sequence length="477" mass="50804">MIRGEGVYLFDAEGRRYLDFSAQHSAAILGHAHPEMVEHLSAQLRRLVGVSPAFLTRERALLAERLAATMSDPAPAGGRPPSYEVAFGVTGSDAVELALKLAKLARGGGAIVGLWRAFHGATAAALAASGKPEAELLNPALRELLPGGFLHASPPYCYRCDFGATYPECAWRCLGDLEERLAQAGQLPLPAPLPHPEWPASPGRPGRPPAAVIAEPILTGGGVIVPPPGYLRALRALCDRTGALLILDEVVTGMGRTGRPWAWQQDGVAPDILVAGKGLTAGYVPGSAVLMREELAGRIEAAGAALHPHTHAGYPLMLAAALKTLDIVERDRLAVRAAALGEHFGRLLRELQARHPCIGDVRGRGLLWGIELIRPAPDGAPGRNAAGAGWRTGRRHGRGWLPHHRRVPEPAYEPAARVFDALLDRGLIVEVENHPLSGSAVLILHPPLVVEKRHLDDATAILDEVLEARWGRGVSTP</sequence>
<keyword evidence="4" id="KW-0032">Aminotransferase</keyword>
<evidence type="ECO:0000256" key="3">
    <source>
        <dbReference type="RuleBase" id="RU003560"/>
    </source>
</evidence>
<dbReference type="InterPro" id="IPR015422">
    <property type="entry name" value="PyrdxlP-dep_Trfase_small"/>
</dbReference>
<gene>
    <name evidence="4" type="ORF">U7230_08895</name>
</gene>
<dbReference type="InterPro" id="IPR015421">
    <property type="entry name" value="PyrdxlP-dep_Trfase_major"/>
</dbReference>
<keyword evidence="4" id="KW-0808">Transferase</keyword>